<dbReference type="AlphaFoldDB" id="A0A803XVD9"/>
<dbReference type="InParanoid" id="A0A803XVD9"/>
<evidence type="ECO:0000313" key="3">
    <source>
        <dbReference type="Proteomes" id="UP000001645"/>
    </source>
</evidence>
<organism evidence="2 3">
    <name type="scientific">Meleagris gallopavo</name>
    <name type="common">Wild turkey</name>
    <dbReference type="NCBI Taxonomy" id="9103"/>
    <lineage>
        <taxon>Eukaryota</taxon>
        <taxon>Metazoa</taxon>
        <taxon>Chordata</taxon>
        <taxon>Craniata</taxon>
        <taxon>Vertebrata</taxon>
        <taxon>Euteleostomi</taxon>
        <taxon>Archelosauria</taxon>
        <taxon>Archosauria</taxon>
        <taxon>Dinosauria</taxon>
        <taxon>Saurischia</taxon>
        <taxon>Theropoda</taxon>
        <taxon>Coelurosauria</taxon>
        <taxon>Aves</taxon>
        <taxon>Neognathae</taxon>
        <taxon>Galloanserae</taxon>
        <taxon>Galliformes</taxon>
        <taxon>Phasianidae</taxon>
        <taxon>Meleagridinae</taxon>
        <taxon>Meleagris</taxon>
    </lineage>
</organism>
<reference evidence="2" key="3">
    <citation type="submission" date="2025-09" db="UniProtKB">
        <authorList>
            <consortium name="Ensembl"/>
        </authorList>
    </citation>
    <scope>IDENTIFICATION</scope>
</reference>
<keyword evidence="1" id="KW-0472">Membrane</keyword>
<protein>
    <submittedName>
        <fullName evidence="2">Uncharacterized protein</fullName>
    </submittedName>
</protein>
<dbReference type="Ensembl" id="ENSMGAT00000033307.1">
    <property type="protein sequence ID" value="ENSMGAP00000023485.1"/>
    <property type="gene ID" value="ENSMGAG00000022479.1"/>
</dbReference>
<keyword evidence="1" id="KW-1133">Transmembrane helix</keyword>
<evidence type="ECO:0000313" key="2">
    <source>
        <dbReference type="Ensembl" id="ENSMGAP00000023485.1"/>
    </source>
</evidence>
<sequence length="80" mass="8527">TAIDSPSCFRTVFQALHMFCFITLLTTALVQRRLCHRSSQTVPSPGHHLKGGITFQVVQLAGAGGTLLVGLAGIPCPRSH</sequence>
<name>A0A803XVD9_MELGA</name>
<feature type="transmembrane region" description="Helical" evidence="1">
    <location>
        <begin position="12"/>
        <end position="30"/>
    </location>
</feature>
<accession>A0A803XVD9</accession>
<reference evidence="2 3" key="1">
    <citation type="journal article" date="2010" name="PLoS Biol.">
        <title>Multi-platform next-generation sequencing of the domestic turkey (Meleagris gallopavo): genome assembly and analysis.</title>
        <authorList>
            <person name="Dalloul R.A."/>
            <person name="Long J.A."/>
            <person name="Zimin A.V."/>
            <person name="Aslam L."/>
            <person name="Beal K."/>
            <person name="Blomberg L.A."/>
            <person name="Bouffard P."/>
            <person name="Burt D.W."/>
            <person name="Crasta O."/>
            <person name="Crooijmans R.P."/>
            <person name="Cooper K."/>
            <person name="Coulombe R.A."/>
            <person name="De S."/>
            <person name="Delany M.E."/>
            <person name="Dodgson J.B."/>
            <person name="Dong J.J."/>
            <person name="Evans C."/>
            <person name="Frederickson K.M."/>
            <person name="Flicek P."/>
            <person name="Florea L."/>
            <person name="Folkerts O."/>
            <person name="Groenen M.A."/>
            <person name="Harkins T.T."/>
            <person name="Herrero J."/>
            <person name="Hoffmann S."/>
            <person name="Megens H.J."/>
            <person name="Jiang A."/>
            <person name="de Jong P."/>
            <person name="Kaiser P."/>
            <person name="Kim H."/>
            <person name="Kim K.W."/>
            <person name="Kim S."/>
            <person name="Langenberger D."/>
            <person name="Lee M.K."/>
            <person name="Lee T."/>
            <person name="Mane S."/>
            <person name="Marcais G."/>
            <person name="Marz M."/>
            <person name="McElroy A.P."/>
            <person name="Modise T."/>
            <person name="Nefedov M."/>
            <person name="Notredame C."/>
            <person name="Paton I.R."/>
            <person name="Payne W.S."/>
            <person name="Pertea G."/>
            <person name="Prickett D."/>
            <person name="Puiu D."/>
            <person name="Qioa D."/>
            <person name="Raineri E."/>
            <person name="Ruffier M."/>
            <person name="Salzberg S.L."/>
            <person name="Schatz M.C."/>
            <person name="Scheuring C."/>
            <person name="Schmidt C.J."/>
            <person name="Schroeder S."/>
            <person name="Searle S.M."/>
            <person name="Smith E.J."/>
            <person name="Smith J."/>
            <person name="Sonstegard T.S."/>
            <person name="Stadler P.F."/>
            <person name="Tafer H."/>
            <person name="Tu Z.J."/>
            <person name="Van Tassell C.P."/>
            <person name="Vilella A.J."/>
            <person name="Williams K.P."/>
            <person name="Yorke J.A."/>
            <person name="Zhang L."/>
            <person name="Zhang H.B."/>
            <person name="Zhang X."/>
            <person name="Zhang Y."/>
            <person name="Reed K.M."/>
        </authorList>
    </citation>
    <scope>NUCLEOTIDE SEQUENCE [LARGE SCALE GENOMIC DNA]</scope>
</reference>
<evidence type="ECO:0000256" key="1">
    <source>
        <dbReference type="SAM" id="Phobius"/>
    </source>
</evidence>
<dbReference type="Proteomes" id="UP000001645">
    <property type="component" value="Chromosome 1"/>
</dbReference>
<proteinExistence type="predicted"/>
<reference evidence="2" key="2">
    <citation type="submission" date="2025-08" db="UniProtKB">
        <authorList>
            <consortium name="Ensembl"/>
        </authorList>
    </citation>
    <scope>IDENTIFICATION</scope>
</reference>
<keyword evidence="3" id="KW-1185">Reference proteome</keyword>
<keyword evidence="1" id="KW-0812">Transmembrane</keyword>